<accession>A0ABU8NSS3</accession>
<dbReference type="Pfam" id="PF13648">
    <property type="entry name" value="Lipocalin_4"/>
    <property type="match status" value="1"/>
</dbReference>
<dbReference type="Proteomes" id="UP001378956">
    <property type="component" value="Unassembled WGS sequence"/>
</dbReference>
<feature type="signal peptide" evidence="1">
    <location>
        <begin position="1"/>
        <end position="21"/>
    </location>
</feature>
<dbReference type="RefSeq" id="WP_172661609.1">
    <property type="nucleotide sequence ID" value="NZ_CBFGNQ010000007.1"/>
</dbReference>
<feature type="domain" description="Lipocalin-like" evidence="2">
    <location>
        <begin position="31"/>
        <end position="128"/>
    </location>
</feature>
<evidence type="ECO:0000313" key="3">
    <source>
        <dbReference type="EMBL" id="MEJ2904517.1"/>
    </source>
</evidence>
<dbReference type="InterPro" id="IPR024311">
    <property type="entry name" value="Lipocalin-like"/>
</dbReference>
<organism evidence="3 4">
    <name type="scientific">Pedobacter panaciterrae</name>
    <dbReference type="NCBI Taxonomy" id="363849"/>
    <lineage>
        <taxon>Bacteria</taxon>
        <taxon>Pseudomonadati</taxon>
        <taxon>Bacteroidota</taxon>
        <taxon>Sphingobacteriia</taxon>
        <taxon>Sphingobacteriales</taxon>
        <taxon>Sphingobacteriaceae</taxon>
        <taxon>Pedobacter</taxon>
    </lineage>
</organism>
<evidence type="ECO:0000256" key="1">
    <source>
        <dbReference type="SAM" id="SignalP"/>
    </source>
</evidence>
<dbReference type="PROSITE" id="PS51257">
    <property type="entry name" value="PROKAR_LIPOPROTEIN"/>
    <property type="match status" value="1"/>
</dbReference>
<proteinExistence type="predicted"/>
<protein>
    <submittedName>
        <fullName evidence="3">Lipocalin family protein</fullName>
    </submittedName>
</protein>
<comment type="caution">
    <text evidence="3">The sequence shown here is derived from an EMBL/GenBank/DDBJ whole genome shotgun (WGS) entry which is preliminary data.</text>
</comment>
<dbReference type="EMBL" id="JBBEUB010000006">
    <property type="protein sequence ID" value="MEJ2904517.1"/>
    <property type="molecule type" value="Genomic_DNA"/>
</dbReference>
<keyword evidence="1" id="KW-0732">Signal</keyword>
<reference evidence="3 4" key="1">
    <citation type="submission" date="2024-03" db="EMBL/GenBank/DDBJ databases">
        <title>Sequence of Lycoming College Course Isolates.</title>
        <authorList>
            <person name="Plotts O."/>
            <person name="Newman J."/>
        </authorList>
    </citation>
    <scope>NUCLEOTIDE SEQUENCE [LARGE SCALE GENOMIC DNA]</scope>
    <source>
        <strain evidence="3 4">CJB-3</strain>
    </source>
</reference>
<dbReference type="Gene3D" id="2.40.128.490">
    <property type="entry name" value="Uncharacterised protein PF14869, DUF4488"/>
    <property type="match status" value="1"/>
</dbReference>
<gene>
    <name evidence="3" type="ORF">WAE58_18900</name>
</gene>
<evidence type="ECO:0000259" key="2">
    <source>
        <dbReference type="Pfam" id="PF13648"/>
    </source>
</evidence>
<keyword evidence="4" id="KW-1185">Reference proteome</keyword>
<name>A0ABU8NSS3_9SPHI</name>
<sequence length="152" mass="17185">MKLLKLIILSAVTLASCSGQTETKKSSEQSINGTWKLISAKVITKGDTANTFPVENQEMIKEFNDTHFSFFKHDVNKGKGKGAIFDAGSGTYTLNGDKYEEHLQYCSFRDWENLKFSFTLKISNDTLVQRGIEKIDSLNVNHEIVETYVKLH</sequence>
<evidence type="ECO:0000313" key="4">
    <source>
        <dbReference type="Proteomes" id="UP001378956"/>
    </source>
</evidence>
<feature type="chain" id="PRO_5046748611" evidence="1">
    <location>
        <begin position="22"/>
        <end position="152"/>
    </location>
</feature>